<gene>
    <name evidence="1" type="ORF">CFBP6411_02414</name>
</gene>
<evidence type="ECO:0000313" key="1">
    <source>
        <dbReference type="EMBL" id="SOS33771.1"/>
    </source>
</evidence>
<dbReference type="EMBL" id="LT963408">
    <property type="protein sequence ID" value="SOS33771.1"/>
    <property type="molecule type" value="Genomic_DNA"/>
</dbReference>
<reference evidence="1 2" key="1">
    <citation type="submission" date="2017-11" db="EMBL/GenBank/DDBJ databases">
        <authorList>
            <person name="Han C.G."/>
        </authorList>
    </citation>
    <scope>NUCLEOTIDE SEQUENCE [LARGE SCALE GENOMIC DNA]</scope>
    <source>
        <strain evidence="1">CFBP6411</strain>
    </source>
</reference>
<dbReference type="Proteomes" id="UP000238093">
    <property type="component" value="Chromosome I"/>
</dbReference>
<organism evidence="1 2">
    <name type="scientific">Pseudomonas syringae group genomosp. 3</name>
    <dbReference type="NCBI Taxonomy" id="251701"/>
    <lineage>
        <taxon>Bacteria</taxon>
        <taxon>Pseudomonadati</taxon>
        <taxon>Pseudomonadota</taxon>
        <taxon>Gammaproteobacteria</taxon>
        <taxon>Pseudomonadales</taxon>
        <taxon>Pseudomonadaceae</taxon>
        <taxon>Pseudomonas</taxon>
    </lineage>
</organism>
<protein>
    <submittedName>
        <fullName evidence="1">Uncharacterized protein</fullName>
    </submittedName>
</protein>
<sequence>MRYEKLTVKEVFFVVKRLYEKAVYEMGFRPEQAFAYAQDEMESLVGHERLVMGFIIQTAIYSVGLKEGLSLSKDSPYAEDMLELLADIYSGCSRAQLMDLNISSAEFEDVVSRAELVSREFLGQKW</sequence>
<dbReference type="RefSeq" id="WP_005735328.1">
    <property type="nucleotide sequence ID" value="NZ_LT963408.1"/>
</dbReference>
<accession>A0A2K4WCZ3</accession>
<name>A0A2K4WCZ3_9PSED</name>
<dbReference type="AlphaFoldDB" id="A0A2K4WCZ3"/>
<evidence type="ECO:0000313" key="2">
    <source>
        <dbReference type="Proteomes" id="UP000238093"/>
    </source>
</evidence>
<proteinExistence type="predicted"/>